<evidence type="ECO:0000313" key="2">
    <source>
        <dbReference type="EMBL" id="SYZ78869.1"/>
    </source>
</evidence>
<dbReference type="AlphaFoldDB" id="A0A383TGT5"/>
<feature type="transmembrane region" description="Helical" evidence="1">
    <location>
        <begin position="7"/>
        <end position="27"/>
    </location>
</feature>
<dbReference type="OrthoDB" id="2243888at2"/>
<sequence>MATLKRFSFYQLFPIISVTCLFLAKFYEDNYPYRNPNRIVEHIYFTLLYQGALFFFIAYLIPLFLSLKVKENTKRILKISSIFFVSVYLLISSYLFYSTNSSILLTSNFDLYLVALGGILLGITNACTYKKNDH</sequence>
<dbReference type="EMBL" id="UNRR01000020">
    <property type="protein sequence ID" value="SYZ78869.1"/>
    <property type="molecule type" value="Genomic_DNA"/>
</dbReference>
<name>A0A383TGT5_9LACT</name>
<gene>
    <name evidence="2" type="ORF">TART1_1685</name>
</gene>
<dbReference type="RefSeq" id="WP_119093265.1">
    <property type="nucleotide sequence ID" value="NZ_UNRR01000020.1"/>
</dbReference>
<evidence type="ECO:0000256" key="1">
    <source>
        <dbReference type="SAM" id="Phobius"/>
    </source>
</evidence>
<feature type="transmembrane region" description="Helical" evidence="1">
    <location>
        <begin position="47"/>
        <end position="67"/>
    </location>
</feature>
<keyword evidence="1" id="KW-0472">Membrane</keyword>
<organism evidence="2 3">
    <name type="scientific">Trichococcus shcherbakoviae</name>
    <dbReference type="NCBI Taxonomy" id="2094020"/>
    <lineage>
        <taxon>Bacteria</taxon>
        <taxon>Bacillati</taxon>
        <taxon>Bacillota</taxon>
        <taxon>Bacilli</taxon>
        <taxon>Lactobacillales</taxon>
        <taxon>Carnobacteriaceae</taxon>
        <taxon>Trichococcus</taxon>
    </lineage>
</organism>
<keyword evidence="1" id="KW-0812">Transmembrane</keyword>
<feature type="transmembrane region" description="Helical" evidence="1">
    <location>
        <begin position="109"/>
        <end position="129"/>
    </location>
</feature>
<proteinExistence type="predicted"/>
<protein>
    <submittedName>
        <fullName evidence="2">Uncharacterized protein</fullName>
    </submittedName>
</protein>
<keyword evidence="1" id="KW-1133">Transmembrane helix</keyword>
<feature type="transmembrane region" description="Helical" evidence="1">
    <location>
        <begin position="79"/>
        <end position="97"/>
    </location>
</feature>
<accession>A0A383TGT5</accession>
<evidence type="ECO:0000313" key="3">
    <source>
        <dbReference type="Proteomes" id="UP000262072"/>
    </source>
</evidence>
<dbReference type="Proteomes" id="UP000262072">
    <property type="component" value="Unassembled WGS sequence"/>
</dbReference>
<reference evidence="3" key="1">
    <citation type="submission" date="2018-05" db="EMBL/GenBank/DDBJ databases">
        <authorList>
            <person name="Strepis N."/>
        </authorList>
    </citation>
    <scope>NUCLEOTIDE SEQUENCE [LARGE SCALE GENOMIC DNA]</scope>
</reference>